<organism evidence="1 2">
    <name type="scientific">Parahaliea aestuarii</name>
    <dbReference type="NCBI Taxonomy" id="1852021"/>
    <lineage>
        <taxon>Bacteria</taxon>
        <taxon>Pseudomonadati</taxon>
        <taxon>Pseudomonadota</taxon>
        <taxon>Gammaproteobacteria</taxon>
        <taxon>Cellvibrionales</taxon>
        <taxon>Halieaceae</taxon>
        <taxon>Parahaliea</taxon>
    </lineage>
</organism>
<dbReference type="InterPro" id="IPR010260">
    <property type="entry name" value="AlpA"/>
</dbReference>
<sequence>MNHPPKLGPVELWRMKRLEETTGLKQSRLYELVSEGAFPPPVKLGRASAWVSTEVQQWIADRIAERDGGTPE</sequence>
<dbReference type="InterPro" id="IPR052931">
    <property type="entry name" value="Prophage_regulatory_activator"/>
</dbReference>
<comment type="caution">
    <text evidence="1">The sequence shown here is derived from an EMBL/GenBank/DDBJ whole genome shotgun (WGS) entry which is preliminary data.</text>
</comment>
<keyword evidence="2" id="KW-1185">Reference proteome</keyword>
<proteinExistence type="predicted"/>
<dbReference type="AlphaFoldDB" id="A0A5C9A3U2"/>
<reference evidence="1 2" key="1">
    <citation type="submission" date="2019-08" db="EMBL/GenBank/DDBJ databases">
        <title>Parahaliea maris sp. nov., isolated from the surface seawater.</title>
        <authorList>
            <person name="Liu Y."/>
        </authorList>
    </citation>
    <scope>NUCLEOTIDE SEQUENCE [LARGE SCALE GENOMIC DNA]</scope>
    <source>
        <strain evidence="1 2">S2-26</strain>
    </source>
</reference>
<evidence type="ECO:0000313" key="1">
    <source>
        <dbReference type="EMBL" id="TXS94749.1"/>
    </source>
</evidence>
<gene>
    <name evidence="1" type="ORF">FVW59_02220</name>
</gene>
<dbReference type="PANTHER" id="PTHR36154:SF1">
    <property type="entry name" value="DNA-BINDING TRANSCRIPTIONAL ACTIVATOR ALPA"/>
    <property type="match status" value="1"/>
</dbReference>
<dbReference type="Proteomes" id="UP000321933">
    <property type="component" value="Unassembled WGS sequence"/>
</dbReference>
<name>A0A5C9A3U2_9GAMM</name>
<dbReference type="OrthoDB" id="8455288at2"/>
<dbReference type="Pfam" id="PF05930">
    <property type="entry name" value="Phage_AlpA"/>
    <property type="match status" value="1"/>
</dbReference>
<protein>
    <submittedName>
        <fullName evidence="1">AlpA family phage regulatory protein</fullName>
    </submittedName>
</protein>
<accession>A0A5C9A3U2</accession>
<dbReference type="Gene3D" id="1.10.238.160">
    <property type="match status" value="1"/>
</dbReference>
<evidence type="ECO:0000313" key="2">
    <source>
        <dbReference type="Proteomes" id="UP000321933"/>
    </source>
</evidence>
<dbReference type="PANTHER" id="PTHR36154">
    <property type="entry name" value="DNA-BINDING TRANSCRIPTIONAL ACTIVATOR ALPA"/>
    <property type="match status" value="1"/>
</dbReference>
<dbReference type="EMBL" id="VRYZ01000001">
    <property type="protein sequence ID" value="TXS94749.1"/>
    <property type="molecule type" value="Genomic_DNA"/>
</dbReference>